<proteinExistence type="predicted"/>
<protein>
    <submittedName>
        <fullName evidence="1">S2 protein</fullName>
    </submittedName>
</protein>
<organism evidence="1">
    <name type="scientific">Equine infectious anemia virus</name>
    <dbReference type="NCBI Taxonomy" id="11665"/>
    <lineage>
        <taxon>Viruses</taxon>
        <taxon>Riboviria</taxon>
        <taxon>Pararnavirae</taxon>
        <taxon>Artverviricota</taxon>
        <taxon>Revtraviricetes</taxon>
        <taxon>Ortervirales</taxon>
        <taxon>Retroviridae</taxon>
        <taxon>Orthoretrovirinae</taxon>
        <taxon>Lentivirus</taxon>
        <taxon>Lentivirus equinfane</taxon>
    </lineage>
</organism>
<name>A0A8A3BD69_9RETR</name>
<dbReference type="Pfam" id="PF06502">
    <property type="entry name" value="Equine_IAV_S2"/>
    <property type="match status" value="1"/>
</dbReference>
<gene>
    <name evidence="1" type="primary">S2</name>
</gene>
<accession>A0A8A3BD69</accession>
<sequence>MGLFGKGTSWSALHSMGGSQGESQHLLSQREKIITHTVIHYFNPIVLLKLVREQKKAKQWPKEERKTGS</sequence>
<evidence type="ECO:0000313" key="1">
    <source>
        <dbReference type="EMBL" id="QSX72035.1"/>
    </source>
</evidence>
<dbReference type="InterPro" id="IPR009480">
    <property type="entry name" value="Equine_IAV_S2"/>
</dbReference>
<dbReference type="EMBL" id="MT338937">
    <property type="protein sequence ID" value="QSX72035.1"/>
    <property type="molecule type" value="Genomic_DNA"/>
</dbReference>
<reference evidence="1" key="1">
    <citation type="submission" date="2020-04" db="EMBL/GenBank/DDBJ databases">
        <title>Complete Equine infectious anemia virus sequence from Serbia-EIAV-SERB-1.</title>
        <authorList>
            <person name="Lupulovic D."/>
            <person name="Savic S."/>
            <person name="Gaudaire D."/>
            <person name="Berthet N."/>
            <person name="Grgic Z."/>
            <person name="Matovic K."/>
            <person name="Deshiere A."/>
            <person name="Hans A."/>
        </authorList>
    </citation>
    <scope>NUCLEOTIDE SEQUENCE</scope>
    <source>
        <strain evidence="1">EIAV-SERB-1</strain>
    </source>
</reference>